<name>A0A521ESU8_9RHOB</name>
<dbReference type="CDD" id="cd03511">
    <property type="entry name" value="Rhizopine-oxygenase-like"/>
    <property type="match status" value="1"/>
</dbReference>
<dbReference type="OrthoDB" id="9769653at2"/>
<dbReference type="AlphaFoldDB" id="A0A521ESU8"/>
<feature type="transmembrane region" description="Helical" evidence="1">
    <location>
        <begin position="75"/>
        <end position="93"/>
    </location>
</feature>
<evidence type="ECO:0000259" key="2">
    <source>
        <dbReference type="Pfam" id="PF00487"/>
    </source>
</evidence>
<protein>
    <submittedName>
        <fullName evidence="3">Fatty acid desaturase</fullName>
    </submittedName>
</protein>
<feature type="domain" description="Fatty acid desaturase" evidence="2">
    <location>
        <begin position="70"/>
        <end position="313"/>
    </location>
</feature>
<evidence type="ECO:0000313" key="3">
    <source>
        <dbReference type="EMBL" id="SMO86952.1"/>
    </source>
</evidence>
<keyword evidence="1" id="KW-0812">Transmembrane</keyword>
<dbReference type="EMBL" id="FXTK01000015">
    <property type="protein sequence ID" value="SMO86952.1"/>
    <property type="molecule type" value="Genomic_DNA"/>
</dbReference>
<dbReference type="InterPro" id="IPR012171">
    <property type="entry name" value="Fatty_acid_desaturase"/>
</dbReference>
<dbReference type="RefSeq" id="WP_142664016.1">
    <property type="nucleotide sequence ID" value="NZ_FXTK01000015.1"/>
</dbReference>
<sequence>MIKRDYRLLGEDARRAVEIGLNAAQWYHTEVPRKDMKAMMGRSDQPAIRDTLILFGAMVLFAGLGIWLWPSWWSAPFWLAYGVLYGSAMDSRWHECGHGTAFRTAWMNKAVYEIASFMMMRNSATWRWTHARHHTDTYIVGLDPEINIMRPPALAKIVLNLVGIPDTLAYFRSAFRNALSGPDAAERSFIPQSEWPKVTRIARIHLAIYVATLACAIGFGSWLPLMLIGLPRLYGCWHAILTGLLQHGGLADNVTDHRLNSRTVLMNPVSRFIYWNMNYHVEHHMFPMVPYHALPALHRAIRHDLPAPNRSMAEAFVEMWPILMRQLRGEDVVLERRLPPTARPYKDEYHAELPRLGSFTAAE</sequence>
<dbReference type="GO" id="GO:0016717">
    <property type="term" value="F:oxidoreductase activity, acting on paired donors, with oxidation of a pair of donors resulting in the reduction of molecular oxygen to two molecules of water"/>
    <property type="evidence" value="ECO:0007669"/>
    <property type="project" value="TreeGrafter"/>
</dbReference>
<evidence type="ECO:0000256" key="1">
    <source>
        <dbReference type="SAM" id="Phobius"/>
    </source>
</evidence>
<evidence type="ECO:0000313" key="4">
    <source>
        <dbReference type="Proteomes" id="UP000319014"/>
    </source>
</evidence>
<feature type="transmembrane region" description="Helical" evidence="1">
    <location>
        <begin position="206"/>
        <end position="230"/>
    </location>
</feature>
<keyword evidence="1" id="KW-0472">Membrane</keyword>
<dbReference type="PANTHER" id="PTHR19353:SF19">
    <property type="entry name" value="DELTA(5) FATTY ACID DESATURASE C-RELATED"/>
    <property type="match status" value="1"/>
</dbReference>
<gene>
    <name evidence="3" type="ORF">SAMN06265221_11549</name>
</gene>
<dbReference type="GO" id="GO:0008610">
    <property type="term" value="P:lipid biosynthetic process"/>
    <property type="evidence" value="ECO:0007669"/>
    <property type="project" value="UniProtKB-ARBA"/>
</dbReference>
<dbReference type="Proteomes" id="UP000319014">
    <property type="component" value="Unassembled WGS sequence"/>
</dbReference>
<dbReference type="Pfam" id="PF00487">
    <property type="entry name" value="FA_desaturase"/>
    <property type="match status" value="1"/>
</dbReference>
<keyword evidence="1" id="KW-1133">Transmembrane helix</keyword>
<dbReference type="InterPro" id="IPR005804">
    <property type="entry name" value="FA_desaturase_dom"/>
</dbReference>
<dbReference type="GO" id="GO:0016020">
    <property type="term" value="C:membrane"/>
    <property type="evidence" value="ECO:0007669"/>
    <property type="project" value="TreeGrafter"/>
</dbReference>
<feature type="transmembrane region" description="Helical" evidence="1">
    <location>
        <begin position="47"/>
        <end position="69"/>
    </location>
</feature>
<accession>A0A521ESU8</accession>
<reference evidence="3 4" key="1">
    <citation type="submission" date="2017-05" db="EMBL/GenBank/DDBJ databases">
        <authorList>
            <person name="Varghese N."/>
            <person name="Submissions S."/>
        </authorList>
    </citation>
    <scope>NUCLEOTIDE SEQUENCE [LARGE SCALE GENOMIC DNA]</scope>
    <source>
        <strain evidence="3 4">DSM 100094</strain>
    </source>
</reference>
<proteinExistence type="predicted"/>
<organism evidence="3 4">
    <name type="scientific">Paracoccus laeviglucosivorans</name>
    <dbReference type="NCBI Taxonomy" id="1197861"/>
    <lineage>
        <taxon>Bacteria</taxon>
        <taxon>Pseudomonadati</taxon>
        <taxon>Pseudomonadota</taxon>
        <taxon>Alphaproteobacteria</taxon>
        <taxon>Rhodobacterales</taxon>
        <taxon>Paracoccaceae</taxon>
        <taxon>Paracoccus</taxon>
    </lineage>
</organism>
<dbReference type="InterPro" id="IPR039393">
    <property type="entry name" value="Rhizopine-oxygenase-like"/>
</dbReference>
<keyword evidence="4" id="KW-1185">Reference proteome</keyword>
<dbReference type="PANTHER" id="PTHR19353">
    <property type="entry name" value="FATTY ACID DESATURASE 2"/>
    <property type="match status" value="1"/>
</dbReference>